<dbReference type="PANTHER" id="PTHR42756">
    <property type="entry name" value="TRANSCRIPTIONAL REGULATOR, MARR"/>
    <property type="match status" value="1"/>
</dbReference>
<dbReference type="SUPFAM" id="SSF46785">
    <property type="entry name" value="Winged helix' DNA-binding domain"/>
    <property type="match status" value="1"/>
</dbReference>
<dbReference type="AlphaFoldDB" id="A0A160T8K4"/>
<dbReference type="PRINTS" id="PR00598">
    <property type="entry name" value="HTHMARR"/>
</dbReference>
<accession>A0A160T8K4</accession>
<proteinExistence type="predicted"/>
<evidence type="ECO:0000256" key="3">
    <source>
        <dbReference type="ARBA" id="ARBA00023163"/>
    </source>
</evidence>
<name>A0A160T8K4_9ZZZZ</name>
<gene>
    <name evidence="5" type="ORF">MGWOODY_Tha2721</name>
</gene>
<evidence type="ECO:0000256" key="2">
    <source>
        <dbReference type="ARBA" id="ARBA00023125"/>
    </source>
</evidence>
<dbReference type="InterPro" id="IPR000835">
    <property type="entry name" value="HTH_MarR-typ"/>
</dbReference>
<evidence type="ECO:0000256" key="1">
    <source>
        <dbReference type="ARBA" id="ARBA00023015"/>
    </source>
</evidence>
<feature type="domain" description="HTH marR-type" evidence="4">
    <location>
        <begin position="32"/>
        <end position="167"/>
    </location>
</feature>
<evidence type="ECO:0000313" key="5">
    <source>
        <dbReference type="EMBL" id="CUS40370.1"/>
    </source>
</evidence>
<dbReference type="Gene3D" id="1.10.10.10">
    <property type="entry name" value="Winged helix-like DNA-binding domain superfamily/Winged helix DNA-binding domain"/>
    <property type="match status" value="1"/>
</dbReference>
<dbReference type="InterPro" id="IPR036390">
    <property type="entry name" value="WH_DNA-bd_sf"/>
</dbReference>
<sequence length="170" mass="19522">MTDDESLASTHDHVDEIAKQWQRERPDLNPNPMLPIGRIYRLHQHLRAAIETVHQQFGLATGEFDVLATLLRNGDPYCMTPTALFRSAMLTSGAMTNRLNRLEKAGLIERIHDQNDRRSLLVQLSKDGKALIDQMIVEHLKIENELLNNLTQEDQTQLNTLLKKWLSAFE</sequence>
<dbReference type="InterPro" id="IPR036388">
    <property type="entry name" value="WH-like_DNA-bd_sf"/>
</dbReference>
<dbReference type="PANTHER" id="PTHR42756:SF1">
    <property type="entry name" value="TRANSCRIPTIONAL REPRESSOR OF EMRAB OPERON"/>
    <property type="match status" value="1"/>
</dbReference>
<dbReference type="InterPro" id="IPR023187">
    <property type="entry name" value="Tscrpt_reg_MarR-type_CS"/>
</dbReference>
<organism evidence="5">
    <name type="scientific">hydrothermal vent metagenome</name>
    <dbReference type="NCBI Taxonomy" id="652676"/>
    <lineage>
        <taxon>unclassified sequences</taxon>
        <taxon>metagenomes</taxon>
        <taxon>ecological metagenomes</taxon>
    </lineage>
</organism>
<keyword evidence="2" id="KW-0238">DNA-binding</keyword>
<dbReference type="PROSITE" id="PS50995">
    <property type="entry name" value="HTH_MARR_2"/>
    <property type="match status" value="1"/>
</dbReference>
<evidence type="ECO:0000259" key="4">
    <source>
        <dbReference type="PROSITE" id="PS50995"/>
    </source>
</evidence>
<dbReference type="GO" id="GO:0003700">
    <property type="term" value="F:DNA-binding transcription factor activity"/>
    <property type="evidence" value="ECO:0007669"/>
    <property type="project" value="InterPro"/>
</dbReference>
<protein>
    <submittedName>
        <fullName evidence="5">Transcriptional regulator, MarR family</fullName>
    </submittedName>
</protein>
<dbReference type="SMART" id="SM00347">
    <property type="entry name" value="HTH_MARR"/>
    <property type="match status" value="1"/>
</dbReference>
<dbReference type="PROSITE" id="PS01117">
    <property type="entry name" value="HTH_MARR_1"/>
    <property type="match status" value="1"/>
</dbReference>
<keyword evidence="1" id="KW-0805">Transcription regulation</keyword>
<dbReference type="GO" id="GO:0003677">
    <property type="term" value="F:DNA binding"/>
    <property type="evidence" value="ECO:0007669"/>
    <property type="project" value="UniProtKB-KW"/>
</dbReference>
<dbReference type="EMBL" id="CZQC01000013">
    <property type="protein sequence ID" value="CUS40370.1"/>
    <property type="molecule type" value="Genomic_DNA"/>
</dbReference>
<keyword evidence="3" id="KW-0804">Transcription</keyword>
<dbReference type="Pfam" id="PF01047">
    <property type="entry name" value="MarR"/>
    <property type="match status" value="1"/>
</dbReference>
<reference evidence="5" key="1">
    <citation type="submission" date="2015-10" db="EMBL/GenBank/DDBJ databases">
        <authorList>
            <person name="Gilbert D.G."/>
        </authorList>
    </citation>
    <scope>NUCLEOTIDE SEQUENCE</scope>
</reference>